<dbReference type="STRING" id="109376.A0A0D3AVM9"/>
<keyword evidence="2" id="KW-1185">Reference proteome</keyword>
<name>A0A0D3AVM9_BRAOL</name>
<evidence type="ECO:0000313" key="2">
    <source>
        <dbReference type="Proteomes" id="UP000032141"/>
    </source>
</evidence>
<dbReference type="EnsemblPlants" id="Bo2g136780.1">
    <property type="protein sequence ID" value="Bo2g136780.1"/>
    <property type="gene ID" value="Bo2g136780"/>
</dbReference>
<evidence type="ECO:0000313" key="1">
    <source>
        <dbReference type="EnsemblPlants" id="Bo2g136780.1"/>
    </source>
</evidence>
<accession>A0A0D3AVM9</accession>
<dbReference type="Gramene" id="Bo2g136780.1">
    <property type="protein sequence ID" value="Bo2g136780.1"/>
    <property type="gene ID" value="Bo2g136780"/>
</dbReference>
<reference evidence="1" key="2">
    <citation type="submission" date="2015-03" db="UniProtKB">
        <authorList>
            <consortium name="EnsemblPlants"/>
        </authorList>
    </citation>
    <scope>IDENTIFICATION</scope>
</reference>
<proteinExistence type="predicted"/>
<organism evidence="1 2">
    <name type="scientific">Brassica oleracea var. oleracea</name>
    <dbReference type="NCBI Taxonomy" id="109376"/>
    <lineage>
        <taxon>Eukaryota</taxon>
        <taxon>Viridiplantae</taxon>
        <taxon>Streptophyta</taxon>
        <taxon>Embryophyta</taxon>
        <taxon>Tracheophyta</taxon>
        <taxon>Spermatophyta</taxon>
        <taxon>Magnoliopsida</taxon>
        <taxon>eudicotyledons</taxon>
        <taxon>Gunneridae</taxon>
        <taxon>Pentapetalae</taxon>
        <taxon>rosids</taxon>
        <taxon>malvids</taxon>
        <taxon>Brassicales</taxon>
        <taxon>Brassicaceae</taxon>
        <taxon>Brassiceae</taxon>
        <taxon>Brassica</taxon>
    </lineage>
</organism>
<evidence type="ECO:0008006" key="3">
    <source>
        <dbReference type="Google" id="ProtNLM"/>
    </source>
</evidence>
<sequence length="275" mass="32208">MAAQQAGYEAQKRLNQQMMEMMQRMYPNEEMNPRKFPTNISSEYTEGLLPRNIPRDSFLGIFRGLLPRKFPMKISRNISSELPRIGPSESPSKYPEEVLPRYIPTNRWSSEFPRKFISSEFRRKFPRDFRGKMNFRGVISEDLFRRKTPSNYKYRVLKISKRCPNGDKPIRWTAQMLLNHPFVVAVDLDHDDVGEESKEIDVQVKTEDVFVSPRCPFEFYDWVSASSDSGTQYQPFERIVSLATDLILDWSVTSNWVTRMVTVVTGDKNRVAVKR</sequence>
<dbReference type="HOGENOM" id="CLU_1013186_0_0_1"/>
<reference evidence="1 2" key="1">
    <citation type="journal article" date="2014" name="Genome Biol.">
        <title>Transcriptome and methylome profiling reveals relics of genome dominance in the mesopolyploid Brassica oleracea.</title>
        <authorList>
            <person name="Parkin I.A."/>
            <person name="Koh C."/>
            <person name="Tang H."/>
            <person name="Robinson S.J."/>
            <person name="Kagale S."/>
            <person name="Clarke W.E."/>
            <person name="Town C.D."/>
            <person name="Nixon J."/>
            <person name="Krishnakumar V."/>
            <person name="Bidwell S.L."/>
            <person name="Denoeud F."/>
            <person name="Belcram H."/>
            <person name="Links M.G."/>
            <person name="Just J."/>
            <person name="Clarke C."/>
            <person name="Bender T."/>
            <person name="Huebert T."/>
            <person name="Mason A.S."/>
            <person name="Pires J.C."/>
            <person name="Barker G."/>
            <person name="Moore J."/>
            <person name="Walley P.G."/>
            <person name="Manoli S."/>
            <person name="Batley J."/>
            <person name="Edwards D."/>
            <person name="Nelson M.N."/>
            <person name="Wang X."/>
            <person name="Paterson A.H."/>
            <person name="King G."/>
            <person name="Bancroft I."/>
            <person name="Chalhoub B."/>
            <person name="Sharpe A.G."/>
        </authorList>
    </citation>
    <scope>NUCLEOTIDE SEQUENCE</scope>
    <source>
        <strain evidence="1 2">cv. TO1000</strain>
    </source>
</reference>
<dbReference type="AlphaFoldDB" id="A0A0D3AVM9"/>
<dbReference type="Proteomes" id="UP000032141">
    <property type="component" value="Chromosome C2"/>
</dbReference>
<protein>
    <recommendedName>
        <fullName evidence="3">Protein kinase domain-containing protein</fullName>
    </recommendedName>
</protein>
<dbReference type="eggNOG" id="KOG0198">
    <property type="taxonomic scope" value="Eukaryota"/>
</dbReference>